<protein>
    <submittedName>
        <fullName evidence="2">Uncharacterized protein</fullName>
    </submittedName>
</protein>
<organism evidence="2 3">
    <name type="scientific">Pseudomonas avellanae</name>
    <dbReference type="NCBI Taxonomy" id="46257"/>
    <lineage>
        <taxon>Bacteria</taxon>
        <taxon>Pseudomonadati</taxon>
        <taxon>Pseudomonadota</taxon>
        <taxon>Gammaproteobacteria</taxon>
        <taxon>Pseudomonadales</taxon>
        <taxon>Pseudomonadaceae</taxon>
        <taxon>Pseudomonas</taxon>
    </lineage>
</organism>
<dbReference type="EMBL" id="RBTX01000255">
    <property type="protein sequence ID" value="RMU35943.1"/>
    <property type="molecule type" value="Genomic_DNA"/>
</dbReference>
<comment type="caution">
    <text evidence="2">The sequence shown here is derived from an EMBL/GenBank/DDBJ whole genome shotgun (WGS) entry which is preliminary data.</text>
</comment>
<accession>A0A3M5TRE9</accession>
<evidence type="ECO:0000313" key="2">
    <source>
        <dbReference type="EMBL" id="RMU35943.1"/>
    </source>
</evidence>
<gene>
    <name evidence="2" type="ORF">ALP32_04549</name>
</gene>
<sequence length="544" mass="59328">MRGAWLFLVGWCGWVSDDAAFGQHVQVVGASLLNFANTLAVNLLPGLARHRGRFEGFVADPDFYSLTGCIGLFELIDSASRRTDPDPLTVSFTLCRVRVTRQVDQPSRHGLINDQFTAGLTEVTGQPPAPNAVEPPRLQHRSASRAVTAAVMQQQLLHRLLERRADLFHDRREEGVKLGIGSSRIGNHRLLAHSQVDNGTLPQCQLTIVGGITTRALVTHGGHGQVGDIEIVVLFDEHGEHRRDNCRHQLSTAIALQLLQRLQHRSQIRSAPLLAWPFLVRHDMHDPTSAGHITESRQALPRKVLACQKLIGIAIADVIRQGGSQSVKLDTFNHICAVHTPVGIADTIRFNQLQTGAEDASRTLIVGAGDQNVAADHGRYEHQRLQLVVIERGFGITLAGVIGVQRPDPIQLSIELLGLLLVDADSDMIDLCTADQAGADHIGAQTGDSRPSDQMVAHGITRPGYQHATLAVVQVTPGTAQSRNPARHAAQHTGRAAPAGFDSATAPLRFSRLPFRHRLGELECLTHQQLGRVFAEKTHNQITM</sequence>
<feature type="region of interest" description="Disordered" evidence="1">
    <location>
        <begin position="482"/>
        <end position="502"/>
    </location>
</feature>
<evidence type="ECO:0000256" key="1">
    <source>
        <dbReference type="SAM" id="MobiDB-lite"/>
    </source>
</evidence>
<name>A0A3M5TRE9_9PSED</name>
<proteinExistence type="predicted"/>
<evidence type="ECO:0000313" key="3">
    <source>
        <dbReference type="Proteomes" id="UP000281514"/>
    </source>
</evidence>
<reference evidence="2 3" key="1">
    <citation type="submission" date="2018-08" db="EMBL/GenBank/DDBJ databases">
        <title>Recombination of ecologically and evolutionarily significant loci maintains genetic cohesion in the Pseudomonas syringae species complex.</title>
        <authorList>
            <person name="Dillon M."/>
            <person name="Thakur S."/>
            <person name="Almeida R.N.D."/>
            <person name="Weir B.S."/>
            <person name="Guttman D.S."/>
        </authorList>
    </citation>
    <scope>NUCLEOTIDE SEQUENCE [LARGE SCALE GENOMIC DNA]</scope>
    <source>
        <strain evidence="2 3">ICMP 9749</strain>
    </source>
</reference>
<dbReference type="Proteomes" id="UP000281514">
    <property type="component" value="Unassembled WGS sequence"/>
</dbReference>
<dbReference type="AlphaFoldDB" id="A0A3M5TRE9"/>